<keyword evidence="2" id="KW-1185">Reference proteome</keyword>
<reference evidence="1 2" key="1">
    <citation type="submission" date="2021-06" db="EMBL/GenBank/DDBJ databases">
        <authorList>
            <person name="Kallberg Y."/>
            <person name="Tangrot J."/>
            <person name="Rosling A."/>
        </authorList>
    </citation>
    <scope>NUCLEOTIDE SEQUENCE [LARGE SCALE GENOMIC DNA]</scope>
    <source>
        <strain evidence="1 2">120-4 pot B 10/14</strain>
    </source>
</reference>
<organism evidence="1 2">
    <name type="scientific">Gigaspora margarita</name>
    <dbReference type="NCBI Taxonomy" id="4874"/>
    <lineage>
        <taxon>Eukaryota</taxon>
        <taxon>Fungi</taxon>
        <taxon>Fungi incertae sedis</taxon>
        <taxon>Mucoromycota</taxon>
        <taxon>Glomeromycotina</taxon>
        <taxon>Glomeromycetes</taxon>
        <taxon>Diversisporales</taxon>
        <taxon>Gigasporaceae</taxon>
        <taxon>Gigaspora</taxon>
    </lineage>
</organism>
<evidence type="ECO:0000313" key="2">
    <source>
        <dbReference type="Proteomes" id="UP000789901"/>
    </source>
</evidence>
<dbReference type="EMBL" id="CAJVQB010000716">
    <property type="protein sequence ID" value="CAG8503664.1"/>
    <property type="molecule type" value="Genomic_DNA"/>
</dbReference>
<protein>
    <submittedName>
        <fullName evidence="1">12679_t:CDS:1</fullName>
    </submittedName>
</protein>
<proteinExistence type="predicted"/>
<comment type="caution">
    <text evidence="1">The sequence shown here is derived from an EMBL/GenBank/DDBJ whole genome shotgun (WGS) entry which is preliminary data.</text>
</comment>
<evidence type="ECO:0000313" key="1">
    <source>
        <dbReference type="EMBL" id="CAG8503664.1"/>
    </source>
</evidence>
<accession>A0ABM8W1W6</accession>
<gene>
    <name evidence="1" type="ORF">GMARGA_LOCUS2325</name>
</gene>
<sequence length="90" mass="10460">MKYWFIAGFCVNNEIIYYPNIQGVQSTKAIINYILKSGDYISKYKIDNLQIAQITIEKEIKEGQYITNIQLPKNILKHIQFIADNCSIGR</sequence>
<name>A0ABM8W1W6_GIGMA</name>
<dbReference type="Proteomes" id="UP000789901">
    <property type="component" value="Unassembled WGS sequence"/>
</dbReference>